<feature type="domain" description="SsuA/THI5-like" evidence="13">
    <location>
        <begin position="50"/>
        <end position="266"/>
    </location>
</feature>
<organism evidence="14 15">
    <name type="scientific">Aquincola agrisoli</name>
    <dbReference type="NCBI Taxonomy" id="3119538"/>
    <lineage>
        <taxon>Bacteria</taxon>
        <taxon>Pseudomonadati</taxon>
        <taxon>Pseudomonadota</taxon>
        <taxon>Betaproteobacteria</taxon>
        <taxon>Burkholderiales</taxon>
        <taxon>Sphaerotilaceae</taxon>
        <taxon>Aquincola</taxon>
    </lineage>
</organism>
<dbReference type="RefSeq" id="WP_332292155.1">
    <property type="nucleotide sequence ID" value="NZ_JAZIBG010000048.1"/>
</dbReference>
<evidence type="ECO:0000259" key="13">
    <source>
        <dbReference type="Pfam" id="PF09084"/>
    </source>
</evidence>
<evidence type="ECO:0000313" key="15">
    <source>
        <dbReference type="Proteomes" id="UP001336250"/>
    </source>
</evidence>
<dbReference type="PANTHER" id="PTHR31528">
    <property type="entry name" value="4-AMINO-5-HYDROXYMETHYL-2-METHYLPYRIMIDINE PHOSPHATE SYNTHASE THI11-RELATED"/>
    <property type="match status" value="1"/>
</dbReference>
<evidence type="ECO:0000256" key="9">
    <source>
        <dbReference type="ARBA" id="ARBA00023004"/>
    </source>
</evidence>
<evidence type="ECO:0000256" key="2">
    <source>
        <dbReference type="ARBA" id="ARBA00004948"/>
    </source>
</evidence>
<keyword evidence="7" id="KW-0663">Pyridoxal phosphate</keyword>
<keyword evidence="12" id="KW-0732">Signal</keyword>
<comment type="subunit">
    <text evidence="4">Homodimer.</text>
</comment>
<feature type="signal peptide" evidence="12">
    <location>
        <begin position="1"/>
        <end position="31"/>
    </location>
</feature>
<dbReference type="PROSITE" id="PS51257">
    <property type="entry name" value="PROKAR_LIPOPROTEIN"/>
    <property type="match status" value="1"/>
</dbReference>
<accession>A0AAW9QPU3</accession>
<evidence type="ECO:0000256" key="1">
    <source>
        <dbReference type="ARBA" id="ARBA00003469"/>
    </source>
</evidence>
<sequence>MTPLQSKPRTARTLRLTALAILAASACAAQAQSPTKLRFALDWVMQGPQAPFLVPHENGCYEKAGLDVVTDRGFGSGDTVIKVAAGTYDVGFADINAMIEYNAKQSKPEERLISFFMIYDGAALSIITRKDVGVAKPADLVGKSIAAPPGDASRRLFPVLAKANGFDANAVKWINVSPELRETMLARKTADAISGAAFTGYMGARAVGIPKEDLVVMRFPQFGASLYGSALVVKPAFASAHAAAITALTQCVADGIVQSIRQPETAIDALYKRDRLINRQVEMERMQLSLDWSIVTPWVREKGFSQIDPVRMEKSLQDVAAALAIPVPAASDVYTDRYLPPRAKLMLPK</sequence>
<evidence type="ECO:0000256" key="11">
    <source>
        <dbReference type="ARBA" id="ARBA00048179"/>
    </source>
</evidence>
<reference evidence="14 15" key="1">
    <citation type="submission" date="2024-02" db="EMBL/GenBank/DDBJ databases">
        <title>Genome sequence of Aquincola sp. MAHUQ-54.</title>
        <authorList>
            <person name="Huq M.A."/>
        </authorList>
    </citation>
    <scope>NUCLEOTIDE SEQUENCE [LARGE SCALE GENOMIC DNA]</scope>
    <source>
        <strain evidence="14 15">MAHUQ-54</strain>
    </source>
</reference>
<protein>
    <recommendedName>
        <fullName evidence="10">Thiamine pyrimidine synthase</fullName>
    </recommendedName>
</protein>
<dbReference type="AlphaFoldDB" id="A0AAW9QPU3"/>
<evidence type="ECO:0000256" key="7">
    <source>
        <dbReference type="ARBA" id="ARBA00022898"/>
    </source>
</evidence>
<dbReference type="GO" id="GO:0009228">
    <property type="term" value="P:thiamine biosynthetic process"/>
    <property type="evidence" value="ECO:0007669"/>
    <property type="project" value="UniProtKB-KW"/>
</dbReference>
<dbReference type="InterPro" id="IPR027939">
    <property type="entry name" value="NMT1/THI5"/>
</dbReference>
<dbReference type="EMBL" id="JAZIBG010000048">
    <property type="protein sequence ID" value="MEF7616615.1"/>
    <property type="molecule type" value="Genomic_DNA"/>
</dbReference>
<evidence type="ECO:0000256" key="8">
    <source>
        <dbReference type="ARBA" id="ARBA00022977"/>
    </source>
</evidence>
<keyword evidence="6" id="KW-0479">Metal-binding</keyword>
<feature type="chain" id="PRO_5044004406" description="Thiamine pyrimidine synthase" evidence="12">
    <location>
        <begin position="32"/>
        <end position="349"/>
    </location>
</feature>
<comment type="similarity">
    <text evidence="3">Belongs to the NMT1/THI5 family.</text>
</comment>
<comment type="function">
    <text evidence="1">Responsible for the formation of the pyrimidine heterocycle in the thiamine biosynthesis pathway. Catalyzes the formation of hydroxymethylpyrimidine phosphate (HMP-P) from histidine and pyridoxal phosphate (PLP). The protein uses PLP and the active site histidine to form HMP-P, generating an inactive enzyme. The enzyme can only undergo a single turnover, which suggests it is a suicide enzyme.</text>
</comment>
<dbReference type="Proteomes" id="UP001336250">
    <property type="component" value="Unassembled WGS sequence"/>
</dbReference>
<evidence type="ECO:0000256" key="12">
    <source>
        <dbReference type="SAM" id="SignalP"/>
    </source>
</evidence>
<keyword evidence="15" id="KW-1185">Reference proteome</keyword>
<evidence type="ECO:0000256" key="5">
    <source>
        <dbReference type="ARBA" id="ARBA00022679"/>
    </source>
</evidence>
<dbReference type="Pfam" id="PF09084">
    <property type="entry name" value="NMT1"/>
    <property type="match status" value="1"/>
</dbReference>
<evidence type="ECO:0000256" key="3">
    <source>
        <dbReference type="ARBA" id="ARBA00009406"/>
    </source>
</evidence>
<proteinExistence type="inferred from homology"/>
<gene>
    <name evidence="14" type="ORF">V4F39_22065</name>
</gene>
<dbReference type="Gene3D" id="3.40.190.10">
    <property type="entry name" value="Periplasmic binding protein-like II"/>
    <property type="match status" value="2"/>
</dbReference>
<dbReference type="GO" id="GO:0016740">
    <property type="term" value="F:transferase activity"/>
    <property type="evidence" value="ECO:0007669"/>
    <property type="project" value="UniProtKB-KW"/>
</dbReference>
<keyword evidence="5" id="KW-0808">Transferase</keyword>
<dbReference type="PANTHER" id="PTHR31528:SF1">
    <property type="entry name" value="4-AMINO-5-HYDROXYMETHYL-2-METHYLPYRIMIDINE PHOSPHATE SYNTHASE THI11-RELATED"/>
    <property type="match status" value="1"/>
</dbReference>
<dbReference type="SUPFAM" id="SSF53850">
    <property type="entry name" value="Periplasmic binding protein-like II"/>
    <property type="match status" value="1"/>
</dbReference>
<evidence type="ECO:0000256" key="4">
    <source>
        <dbReference type="ARBA" id="ARBA00011738"/>
    </source>
</evidence>
<dbReference type="GO" id="GO:0046872">
    <property type="term" value="F:metal ion binding"/>
    <property type="evidence" value="ECO:0007669"/>
    <property type="project" value="UniProtKB-KW"/>
</dbReference>
<comment type="catalytic activity">
    <reaction evidence="11">
        <text>N(6)-(pyridoxal phosphate)-L-lysyl-[4-amino-5-hydroxymethyl-2-methylpyrimidine phosphate synthase] + L-histidyl-[4-amino-5-hydroxymethyl-2-methylpyrimidine phosphate synthase] + 2 Fe(3+) + 4 H2O = L-lysyl-[4-amino-5-hydroxymethyl-2-methylpyrimidine phosphate synthase] + (2S)-2-amino-5-hydroxy-4-oxopentanoyl-[4-amino-5-hydroxymethyl-2-methylpyrimidine phosphate synthase] + 4-amino-2-methyl-5-(phosphooxymethyl)pyrimidine + 3-oxopropanoate + 2 Fe(2+) + 2 H(+)</text>
        <dbReference type="Rhea" id="RHEA:65756"/>
        <dbReference type="Rhea" id="RHEA-COMP:16892"/>
        <dbReference type="Rhea" id="RHEA-COMP:16893"/>
        <dbReference type="Rhea" id="RHEA-COMP:16894"/>
        <dbReference type="Rhea" id="RHEA-COMP:16895"/>
        <dbReference type="ChEBI" id="CHEBI:15377"/>
        <dbReference type="ChEBI" id="CHEBI:15378"/>
        <dbReference type="ChEBI" id="CHEBI:29033"/>
        <dbReference type="ChEBI" id="CHEBI:29034"/>
        <dbReference type="ChEBI" id="CHEBI:29969"/>
        <dbReference type="ChEBI" id="CHEBI:29979"/>
        <dbReference type="ChEBI" id="CHEBI:33190"/>
        <dbReference type="ChEBI" id="CHEBI:58354"/>
        <dbReference type="ChEBI" id="CHEBI:143915"/>
        <dbReference type="ChEBI" id="CHEBI:157692"/>
    </reaction>
    <physiologicalReaction direction="left-to-right" evidence="11">
        <dbReference type="Rhea" id="RHEA:65757"/>
    </physiologicalReaction>
</comment>
<keyword evidence="9" id="KW-0408">Iron</keyword>
<comment type="pathway">
    <text evidence="2">Cofactor biosynthesis; thiamine diphosphate biosynthesis.</text>
</comment>
<evidence type="ECO:0000313" key="14">
    <source>
        <dbReference type="EMBL" id="MEF7616615.1"/>
    </source>
</evidence>
<name>A0AAW9QPU3_9BURK</name>
<evidence type="ECO:0000256" key="6">
    <source>
        <dbReference type="ARBA" id="ARBA00022723"/>
    </source>
</evidence>
<dbReference type="InterPro" id="IPR015168">
    <property type="entry name" value="SsuA/THI5"/>
</dbReference>
<keyword evidence="8" id="KW-0784">Thiamine biosynthesis</keyword>
<evidence type="ECO:0000256" key="10">
    <source>
        <dbReference type="ARBA" id="ARBA00033171"/>
    </source>
</evidence>
<comment type="caution">
    <text evidence="14">The sequence shown here is derived from an EMBL/GenBank/DDBJ whole genome shotgun (WGS) entry which is preliminary data.</text>
</comment>